<evidence type="ECO:0000313" key="2">
    <source>
        <dbReference type="Proteomes" id="UP000337909"/>
    </source>
</evidence>
<accession>A0A5E7BLA3</accession>
<evidence type="ECO:0000313" key="1">
    <source>
        <dbReference type="EMBL" id="VVN92240.1"/>
    </source>
</evidence>
<sequence>MARESALDFHPTSFEALMEAIRAVNRVMFSPERYVKVFSMDQQTFAQRAHVHRNTVRNAPESDKVQGYIRDTIRVVRAVADMGTDIDKAIYWFKNEPLQTFGYKTAEEIVSDGKTDKLLEYLQSWEAGAQG</sequence>
<evidence type="ECO:0008006" key="3">
    <source>
        <dbReference type="Google" id="ProtNLM"/>
    </source>
</evidence>
<proteinExistence type="predicted"/>
<name>A0A5E7BLA3_PSEFL</name>
<dbReference type="AlphaFoldDB" id="A0A5E7BLA3"/>
<protein>
    <recommendedName>
        <fullName evidence="3">DUF2384 domain-containing protein</fullName>
    </recommendedName>
</protein>
<dbReference type="Proteomes" id="UP000337909">
    <property type="component" value="Unassembled WGS sequence"/>
</dbReference>
<reference evidence="1 2" key="1">
    <citation type="submission" date="2019-09" db="EMBL/GenBank/DDBJ databases">
        <authorList>
            <person name="Chandra G."/>
            <person name="Truman W A."/>
        </authorList>
    </citation>
    <scope>NUCLEOTIDE SEQUENCE [LARGE SCALE GENOMIC DNA]</scope>
    <source>
        <strain evidence="1">PS691</strain>
    </source>
</reference>
<gene>
    <name evidence="1" type="ORF">PS691_01959</name>
</gene>
<dbReference type="OrthoDB" id="8755366at2"/>
<dbReference type="RefSeq" id="WP_150641984.1">
    <property type="nucleotide sequence ID" value="NZ_CABVHQ010000015.1"/>
</dbReference>
<dbReference type="EMBL" id="CABVHQ010000015">
    <property type="protein sequence ID" value="VVN92240.1"/>
    <property type="molecule type" value="Genomic_DNA"/>
</dbReference>
<organism evidence="1 2">
    <name type="scientific">Pseudomonas fluorescens</name>
    <dbReference type="NCBI Taxonomy" id="294"/>
    <lineage>
        <taxon>Bacteria</taxon>
        <taxon>Pseudomonadati</taxon>
        <taxon>Pseudomonadota</taxon>
        <taxon>Gammaproteobacteria</taxon>
        <taxon>Pseudomonadales</taxon>
        <taxon>Pseudomonadaceae</taxon>
        <taxon>Pseudomonas</taxon>
    </lineage>
</organism>